<protein>
    <recommendedName>
        <fullName evidence="17">Chlorophyll a-b binding protein, chloroplastic</fullName>
    </recommendedName>
</protein>
<evidence type="ECO:0000256" key="4">
    <source>
        <dbReference type="ARBA" id="ARBA00022528"/>
    </source>
</evidence>
<dbReference type="GO" id="GO:0046872">
    <property type="term" value="F:metal ion binding"/>
    <property type="evidence" value="ECO:0007669"/>
    <property type="project" value="UniProtKB-KW"/>
</dbReference>
<feature type="binding site" evidence="16">
    <location>
        <position position="211"/>
    </location>
    <ligand>
        <name>chlorophyll a</name>
        <dbReference type="ChEBI" id="CHEBI:58416"/>
        <label>1</label>
    </ligand>
</feature>
<evidence type="ECO:0000256" key="8">
    <source>
        <dbReference type="ARBA" id="ARBA00022692"/>
    </source>
</evidence>
<evidence type="ECO:0000256" key="2">
    <source>
        <dbReference type="ARBA" id="ARBA00007259"/>
    </source>
</evidence>
<dbReference type="EMBL" id="CP144699">
    <property type="protein sequence ID" value="WVZ19043.1"/>
    <property type="molecule type" value="Genomic_DNA"/>
</dbReference>
<dbReference type="InterPro" id="IPR022796">
    <property type="entry name" value="Chloroa_b-bind"/>
</dbReference>
<dbReference type="Gene3D" id="1.10.3460.10">
    <property type="entry name" value="Chlorophyll a/b binding protein domain"/>
    <property type="match status" value="1"/>
</dbReference>
<keyword evidence="12" id="KW-1133">Transmembrane helix</keyword>
<dbReference type="GO" id="GO:0009522">
    <property type="term" value="C:photosystem I"/>
    <property type="evidence" value="ECO:0007669"/>
    <property type="project" value="UniProtKB-KW"/>
</dbReference>
<organism evidence="18 19">
    <name type="scientific">Vigna mungo</name>
    <name type="common">Black gram</name>
    <name type="synonym">Phaseolus mungo</name>
    <dbReference type="NCBI Taxonomy" id="3915"/>
    <lineage>
        <taxon>Eukaryota</taxon>
        <taxon>Viridiplantae</taxon>
        <taxon>Streptophyta</taxon>
        <taxon>Embryophyta</taxon>
        <taxon>Tracheophyta</taxon>
        <taxon>Spermatophyta</taxon>
        <taxon>Magnoliopsida</taxon>
        <taxon>eudicotyledons</taxon>
        <taxon>Gunneridae</taxon>
        <taxon>Pentapetalae</taxon>
        <taxon>rosids</taxon>
        <taxon>fabids</taxon>
        <taxon>Fabales</taxon>
        <taxon>Fabaceae</taxon>
        <taxon>Papilionoideae</taxon>
        <taxon>50 kb inversion clade</taxon>
        <taxon>NPAAA clade</taxon>
        <taxon>indigoferoid/millettioid clade</taxon>
        <taxon>Phaseoleae</taxon>
        <taxon>Vigna</taxon>
    </lineage>
</organism>
<feature type="binding site" description="axial binding residue" evidence="16">
    <location>
        <position position="98"/>
    </location>
    <ligand>
        <name>chlorophyll b</name>
        <dbReference type="ChEBI" id="CHEBI:61721"/>
        <label>1</label>
    </ligand>
    <ligandPart>
        <name>Mg</name>
        <dbReference type="ChEBI" id="CHEBI:25107"/>
    </ligandPart>
</feature>
<dbReference type="Proteomes" id="UP001374535">
    <property type="component" value="Chromosome 2"/>
</dbReference>
<dbReference type="Pfam" id="PF00504">
    <property type="entry name" value="Chloroa_b-bind"/>
    <property type="match status" value="1"/>
</dbReference>
<evidence type="ECO:0000256" key="5">
    <source>
        <dbReference type="ARBA" id="ARBA00022531"/>
    </source>
</evidence>
<evidence type="ECO:0000256" key="15">
    <source>
        <dbReference type="ARBA" id="ARBA00023136"/>
    </source>
</evidence>
<evidence type="ECO:0000256" key="12">
    <source>
        <dbReference type="ARBA" id="ARBA00022989"/>
    </source>
</evidence>
<dbReference type="InterPro" id="IPR001344">
    <property type="entry name" value="Chloro_AB-bd_pln"/>
</dbReference>
<keyword evidence="14 17" id="KW-0793">Thylakoid</keyword>
<proteinExistence type="inferred from homology"/>
<keyword evidence="7 17" id="KW-0934">Plastid</keyword>
<dbReference type="GO" id="GO:0009523">
    <property type="term" value="C:photosystem II"/>
    <property type="evidence" value="ECO:0007669"/>
    <property type="project" value="UniProtKB-KW"/>
</dbReference>
<accession>A0AAQ3P361</accession>
<feature type="binding site" evidence="16">
    <location>
        <position position="207"/>
    </location>
    <ligand>
        <name>chlorophyll a</name>
        <dbReference type="ChEBI" id="CHEBI:58416"/>
        <label>1</label>
    </ligand>
</feature>
<feature type="binding site" evidence="16">
    <location>
        <position position="225"/>
    </location>
    <ligand>
        <name>chlorophyll a</name>
        <dbReference type="ChEBI" id="CHEBI:58416"/>
        <label>1</label>
    </ligand>
</feature>
<gene>
    <name evidence="18" type="ORF">V8G54_006365</name>
</gene>
<keyword evidence="11" id="KW-0460">Magnesium</keyword>
<feature type="binding site" evidence="16">
    <location>
        <position position="240"/>
    </location>
    <ligand>
        <name>chlorophyll a</name>
        <dbReference type="ChEBI" id="CHEBI:58416"/>
        <label>1</label>
    </ligand>
</feature>
<dbReference type="GO" id="GO:0009765">
    <property type="term" value="P:photosynthesis, light harvesting"/>
    <property type="evidence" value="ECO:0007669"/>
    <property type="project" value="InterPro"/>
</dbReference>
<dbReference type="SUPFAM" id="SSF103511">
    <property type="entry name" value="Chlorophyll a-b binding protein"/>
    <property type="match status" value="1"/>
</dbReference>
<feature type="binding site" evidence="16">
    <location>
        <position position="213"/>
    </location>
    <ligand>
        <name>chlorophyll a</name>
        <dbReference type="ChEBI" id="CHEBI:58416"/>
        <label>1</label>
    </ligand>
</feature>
<keyword evidence="13 17" id="KW-0157">Chromophore</keyword>
<comment type="subcellular location">
    <subcellularLocation>
        <location evidence="1 17">Plastid</location>
        <location evidence="1 17">Chloroplast thylakoid membrane</location>
    </subcellularLocation>
</comment>
<evidence type="ECO:0000256" key="7">
    <source>
        <dbReference type="ARBA" id="ARBA00022640"/>
    </source>
</evidence>
<evidence type="ECO:0000256" key="3">
    <source>
        <dbReference type="ARBA" id="ARBA00022494"/>
    </source>
</evidence>
<keyword evidence="3 16" id="KW-0148">Chlorophyll</keyword>
<dbReference type="AlphaFoldDB" id="A0AAQ3P361"/>
<feature type="binding site" evidence="16">
    <location>
        <position position="96"/>
    </location>
    <ligand>
        <name>chlorophyll a</name>
        <dbReference type="ChEBI" id="CHEBI:58416"/>
        <label>1</label>
    </ligand>
</feature>
<keyword evidence="19" id="KW-1185">Reference proteome</keyword>
<evidence type="ECO:0000256" key="11">
    <source>
        <dbReference type="ARBA" id="ARBA00022842"/>
    </source>
</evidence>
<keyword evidence="15" id="KW-0472">Membrane</keyword>
<keyword evidence="5 17" id="KW-0602">Photosynthesis</keyword>
<comment type="function">
    <text evidence="17">The light-harvesting complex (LHC) functions as a light receptor, it captures and delivers excitation energy to photosystems with which it is closely associated.</text>
</comment>
<sequence length="269" mass="29882">MALAVSSTALSSLPNRSFSREIHQKVNLAERTGTWLGLSRRTTANATKGVSAVCEPLPPDRPLWFPGSSPPEWLDGSLPGSDPELLKWFAQAELVHGRWAMLAVFGILVPELLERIGYVDNFNWYDAGSREYFTDHTTLFVAQMGLMGWVEGRRWADMLNPGCVDIEPKVPHITNPKPDVGYPGGLWFDPMDWGRGSPEPVMVLRTKEIKNGRLAMLAFVGFWFQAIYVGADPIENLMAHLADPGHCNVFSVISFSLPSLISSKKKKKS</sequence>
<evidence type="ECO:0000256" key="13">
    <source>
        <dbReference type="ARBA" id="ARBA00022991"/>
    </source>
</evidence>
<feature type="binding site" evidence="16">
    <location>
        <position position="208"/>
    </location>
    <ligand>
        <name>chlorophyll a</name>
        <dbReference type="ChEBI" id="CHEBI:58416"/>
        <label>1</label>
    </ligand>
</feature>
<keyword evidence="4 17" id="KW-0150">Chloroplast</keyword>
<evidence type="ECO:0000256" key="6">
    <source>
        <dbReference type="ARBA" id="ARBA00022553"/>
    </source>
</evidence>
<evidence type="ECO:0000256" key="17">
    <source>
        <dbReference type="RuleBase" id="RU363080"/>
    </source>
</evidence>
<evidence type="ECO:0000313" key="18">
    <source>
        <dbReference type="EMBL" id="WVZ19043.1"/>
    </source>
</evidence>
<evidence type="ECO:0000256" key="14">
    <source>
        <dbReference type="ARBA" id="ARBA00023078"/>
    </source>
</evidence>
<dbReference type="GO" id="GO:0016168">
    <property type="term" value="F:chlorophyll binding"/>
    <property type="evidence" value="ECO:0007669"/>
    <property type="project" value="UniProtKB-KW"/>
</dbReference>
<keyword evidence="17" id="KW-0604">Photosystem II</keyword>
<evidence type="ECO:0000256" key="16">
    <source>
        <dbReference type="PIRSR" id="PIRSR601344-1"/>
    </source>
</evidence>
<evidence type="ECO:0000256" key="1">
    <source>
        <dbReference type="ARBA" id="ARBA00004334"/>
    </source>
</evidence>
<evidence type="ECO:0000313" key="19">
    <source>
        <dbReference type="Proteomes" id="UP001374535"/>
    </source>
</evidence>
<keyword evidence="9" id="KW-0479">Metal-binding</keyword>
<keyword evidence="10 17" id="KW-0603">Photosystem I</keyword>
<reference evidence="18 19" key="1">
    <citation type="journal article" date="2023" name="Life. Sci Alliance">
        <title>Evolutionary insights into 3D genome organization and epigenetic landscape of Vigna mungo.</title>
        <authorList>
            <person name="Junaid A."/>
            <person name="Singh B."/>
            <person name="Bhatia S."/>
        </authorList>
    </citation>
    <scope>NUCLEOTIDE SEQUENCE [LARGE SCALE GENOMIC DNA]</scope>
    <source>
        <strain evidence="18">Urdbean</strain>
    </source>
</reference>
<keyword evidence="8" id="KW-0812">Transmembrane</keyword>
<name>A0AAQ3P361_VIGMU</name>
<dbReference type="PANTHER" id="PTHR21649">
    <property type="entry name" value="CHLOROPHYLL A/B BINDING PROTEIN"/>
    <property type="match status" value="1"/>
</dbReference>
<comment type="similarity">
    <text evidence="2 17">Belongs to the light-harvesting chlorophyll a/b-binding (LHC) protein family.</text>
</comment>
<dbReference type="GO" id="GO:0009535">
    <property type="term" value="C:chloroplast thylakoid membrane"/>
    <property type="evidence" value="ECO:0007669"/>
    <property type="project" value="UniProtKB-SubCell"/>
</dbReference>
<evidence type="ECO:0000256" key="10">
    <source>
        <dbReference type="ARBA" id="ARBA00022836"/>
    </source>
</evidence>
<feature type="binding site" evidence="16">
    <location>
        <position position="93"/>
    </location>
    <ligand>
        <name>chlorophyll a</name>
        <dbReference type="ChEBI" id="CHEBI:58416"/>
        <label>1</label>
    </ligand>
</feature>
<evidence type="ECO:0000256" key="9">
    <source>
        <dbReference type="ARBA" id="ARBA00022723"/>
    </source>
</evidence>
<keyword evidence="6" id="KW-0597">Phosphoprotein</keyword>